<dbReference type="EMBL" id="BLPG01000002">
    <property type="protein sequence ID" value="GFJ96358.1"/>
    <property type="molecule type" value="Genomic_DNA"/>
</dbReference>
<reference evidence="2 3" key="2">
    <citation type="submission" date="2020-03" db="EMBL/GenBank/DDBJ databases">
        <authorList>
            <person name="Ichikawa N."/>
            <person name="Kimura A."/>
            <person name="Kitahashi Y."/>
            <person name="Uohara A."/>
        </authorList>
    </citation>
    <scope>NUCLEOTIDE SEQUENCE [LARGE SCALE GENOMIC DNA]</scope>
    <source>
        <strain evidence="2 3">NBRC 108638</strain>
    </source>
</reference>
<evidence type="ECO:0000313" key="2">
    <source>
        <dbReference type="EMBL" id="GFJ96358.1"/>
    </source>
</evidence>
<comment type="caution">
    <text evidence="2">The sequence shown here is derived from an EMBL/GenBank/DDBJ whole genome shotgun (WGS) entry which is preliminary data.</text>
</comment>
<proteinExistence type="predicted"/>
<feature type="region of interest" description="Disordered" evidence="1">
    <location>
        <begin position="114"/>
        <end position="147"/>
    </location>
</feature>
<dbReference type="AlphaFoldDB" id="A0A6V8LNA6"/>
<evidence type="ECO:0000256" key="1">
    <source>
        <dbReference type="SAM" id="MobiDB-lite"/>
    </source>
</evidence>
<accession>A0A6V8LNA6</accession>
<name>A0A6V8LNA6_9ACTN</name>
<dbReference type="Proteomes" id="UP000482960">
    <property type="component" value="Unassembled WGS sequence"/>
</dbReference>
<sequence>MAVTSWTRPGVIRISAWPPPTRNDRVYVVCPSAPVVTVHPSTVAAAGAGVVAARVAEGFREGVGEGGVTGGAPVVTEGAAAGRSTGGAATPGVAVRSTGWSATVATPMLARVAAHQPTTGTHPRSRMRPLNHRAYGEPHGPDPAGRG</sequence>
<evidence type="ECO:0000313" key="3">
    <source>
        <dbReference type="Proteomes" id="UP000482960"/>
    </source>
</evidence>
<organism evidence="2 3">
    <name type="scientific">Phytohabitans rumicis</name>
    <dbReference type="NCBI Taxonomy" id="1076125"/>
    <lineage>
        <taxon>Bacteria</taxon>
        <taxon>Bacillati</taxon>
        <taxon>Actinomycetota</taxon>
        <taxon>Actinomycetes</taxon>
        <taxon>Micromonosporales</taxon>
        <taxon>Micromonosporaceae</taxon>
    </lineage>
</organism>
<protein>
    <submittedName>
        <fullName evidence="2">Uncharacterized protein</fullName>
    </submittedName>
</protein>
<keyword evidence="3" id="KW-1185">Reference proteome</keyword>
<gene>
    <name evidence="2" type="ORF">Prum_100000</name>
</gene>
<reference evidence="2 3" key="1">
    <citation type="submission" date="2020-03" db="EMBL/GenBank/DDBJ databases">
        <title>Whole genome shotgun sequence of Phytohabitans rumicis NBRC 108638.</title>
        <authorList>
            <person name="Komaki H."/>
            <person name="Tamura T."/>
        </authorList>
    </citation>
    <scope>NUCLEOTIDE SEQUENCE [LARGE SCALE GENOMIC DNA]</scope>
    <source>
        <strain evidence="2 3">NBRC 108638</strain>
    </source>
</reference>